<accession>A0ABV2R6T4</accession>
<comment type="caution">
    <text evidence="1">The sequence shown here is derived from an EMBL/GenBank/DDBJ whole genome shotgun (WGS) entry which is preliminary data.</text>
</comment>
<evidence type="ECO:0000313" key="2">
    <source>
        <dbReference type="Proteomes" id="UP001549321"/>
    </source>
</evidence>
<protein>
    <submittedName>
        <fullName evidence="1">Uncharacterized protein</fullName>
    </submittedName>
</protein>
<keyword evidence="2" id="KW-1185">Reference proteome</keyword>
<evidence type="ECO:0000313" key="1">
    <source>
        <dbReference type="EMBL" id="MET4636448.1"/>
    </source>
</evidence>
<dbReference type="EMBL" id="JBEPSM010000004">
    <property type="protein sequence ID" value="MET4636448.1"/>
    <property type="molecule type" value="Genomic_DNA"/>
</dbReference>
<dbReference type="RefSeq" id="WP_354554050.1">
    <property type="nucleotide sequence ID" value="NZ_JBEPSM010000004.1"/>
</dbReference>
<sequence length="168" mass="18006">MAMISTGGGFLQVAQGVDALSAGGIGGIVTPFGSVPLSGGRVLKVGRSGSLEGRVTSALVPLAQLEWRNEAEAIGWLCDAELADLVRLNRWVDAACDELGAAEEALNSLRAFLEAENLTLLSSWSKEVHGEGALRLFRHGDETLTIWRGAERVQSFHLPPNIWEPFPE</sequence>
<reference evidence="1 2" key="1">
    <citation type="submission" date="2024-06" db="EMBL/GenBank/DDBJ databases">
        <title>Sorghum-associated microbial communities from plants grown in Nebraska, USA.</title>
        <authorList>
            <person name="Schachtman D."/>
        </authorList>
    </citation>
    <scope>NUCLEOTIDE SEQUENCE [LARGE SCALE GENOMIC DNA]</scope>
    <source>
        <strain evidence="1 2">3207</strain>
    </source>
</reference>
<dbReference type="Proteomes" id="UP001549321">
    <property type="component" value="Unassembled WGS sequence"/>
</dbReference>
<proteinExistence type="predicted"/>
<name>A0ABV2R6T4_9HYPH</name>
<gene>
    <name evidence="1" type="ORF">ABIE08_004406</name>
</gene>
<organism evidence="1 2">
    <name type="scientific">Kaistia defluvii</name>
    <dbReference type="NCBI Taxonomy" id="410841"/>
    <lineage>
        <taxon>Bacteria</taxon>
        <taxon>Pseudomonadati</taxon>
        <taxon>Pseudomonadota</taxon>
        <taxon>Alphaproteobacteria</taxon>
        <taxon>Hyphomicrobiales</taxon>
        <taxon>Kaistiaceae</taxon>
        <taxon>Kaistia</taxon>
    </lineage>
</organism>